<feature type="transmembrane region" description="Helical" evidence="10">
    <location>
        <begin position="176"/>
        <end position="196"/>
    </location>
</feature>
<feature type="transmembrane region" description="Helical" evidence="10">
    <location>
        <begin position="72"/>
        <end position="95"/>
    </location>
</feature>
<dbReference type="FunCoup" id="A0A1V8SMJ9">
    <property type="interactions" value="55"/>
</dbReference>
<comment type="similarity">
    <text evidence="2 8">Belongs to the purine-cytosine permease (2.A.39) family.</text>
</comment>
<dbReference type="EMBL" id="NAJO01000036">
    <property type="protein sequence ID" value="OQO00304.1"/>
    <property type="molecule type" value="Genomic_DNA"/>
</dbReference>
<dbReference type="PIRSF" id="PIRSF002744">
    <property type="entry name" value="Pur-cyt_permease"/>
    <property type="match status" value="1"/>
</dbReference>
<evidence type="ECO:0000256" key="5">
    <source>
        <dbReference type="ARBA" id="ARBA00022692"/>
    </source>
</evidence>
<keyword evidence="6 10" id="KW-1133">Transmembrane helix</keyword>
<name>A0A1V8SMJ9_9PEZI</name>
<dbReference type="PANTHER" id="PTHR31806:SF8">
    <property type="entry name" value="TRANSPORTER, PUTATIVE (AFU_ORTHOLOGUE AFUA_2G03000)-RELATED"/>
    <property type="match status" value="1"/>
</dbReference>
<reference evidence="12" key="1">
    <citation type="submission" date="2017-03" db="EMBL/GenBank/DDBJ databases">
        <title>Genomes of endolithic fungi from Antarctica.</title>
        <authorList>
            <person name="Coleine C."/>
            <person name="Masonjones S."/>
            <person name="Stajich J.E."/>
        </authorList>
    </citation>
    <scope>NUCLEOTIDE SEQUENCE [LARGE SCALE GENOMIC DNA]</scope>
    <source>
        <strain evidence="12">CCFEE 5527</strain>
    </source>
</reference>
<feature type="transmembrane region" description="Helical" evidence="10">
    <location>
        <begin position="438"/>
        <end position="462"/>
    </location>
</feature>
<comment type="subcellular location">
    <subcellularLocation>
        <location evidence="1">Membrane</location>
        <topology evidence="1">Multi-pass membrane protein</topology>
    </subcellularLocation>
</comment>
<feature type="transmembrane region" description="Helical" evidence="10">
    <location>
        <begin position="248"/>
        <end position="270"/>
    </location>
</feature>
<dbReference type="Proteomes" id="UP000192596">
    <property type="component" value="Unassembled WGS sequence"/>
</dbReference>
<dbReference type="PANTHER" id="PTHR31806">
    <property type="entry name" value="PURINE-CYTOSINE PERMEASE FCY2-RELATED"/>
    <property type="match status" value="1"/>
</dbReference>
<feature type="transmembrane region" description="Helical" evidence="10">
    <location>
        <begin position="146"/>
        <end position="170"/>
    </location>
</feature>
<keyword evidence="5 10" id="KW-0812">Transmembrane</keyword>
<evidence type="ECO:0000313" key="12">
    <source>
        <dbReference type="Proteomes" id="UP000192596"/>
    </source>
</evidence>
<dbReference type="InterPro" id="IPR026030">
    <property type="entry name" value="Pur-cyt_permease_Fcy2/21/22"/>
</dbReference>
<dbReference type="STRING" id="1507870.A0A1V8SMJ9"/>
<evidence type="ECO:0000256" key="8">
    <source>
        <dbReference type="PIRNR" id="PIRNR002744"/>
    </source>
</evidence>
<evidence type="ECO:0000256" key="1">
    <source>
        <dbReference type="ARBA" id="ARBA00004141"/>
    </source>
</evidence>
<feature type="transmembrane region" description="Helical" evidence="10">
    <location>
        <begin position="396"/>
        <end position="417"/>
    </location>
</feature>
<feature type="compositionally biased region" description="Low complexity" evidence="9">
    <location>
        <begin position="8"/>
        <end position="21"/>
    </location>
</feature>
<feature type="transmembrane region" description="Helical" evidence="10">
    <location>
        <begin position="468"/>
        <end position="490"/>
    </location>
</feature>
<dbReference type="InterPro" id="IPR001248">
    <property type="entry name" value="Pur-cyt_permease"/>
</dbReference>
<feature type="region of interest" description="Disordered" evidence="9">
    <location>
        <begin position="1"/>
        <end position="33"/>
    </location>
</feature>
<feature type="transmembrane region" description="Helical" evidence="10">
    <location>
        <begin position="369"/>
        <end position="390"/>
    </location>
</feature>
<dbReference type="FunFam" id="1.10.4160.10:FF:000002">
    <property type="entry name" value="Purine-cytosine permease fcyB"/>
    <property type="match status" value="1"/>
</dbReference>
<dbReference type="InParanoid" id="A0A1V8SMJ9"/>
<keyword evidence="7 8" id="KW-0472">Membrane</keyword>
<feature type="transmembrane region" description="Helical" evidence="10">
    <location>
        <begin position="332"/>
        <end position="357"/>
    </location>
</feature>
<feature type="transmembrane region" description="Helical" evidence="10">
    <location>
        <begin position="107"/>
        <end position="126"/>
    </location>
</feature>
<dbReference type="GO" id="GO:0000329">
    <property type="term" value="C:fungal-type vacuole membrane"/>
    <property type="evidence" value="ECO:0007669"/>
    <property type="project" value="TreeGrafter"/>
</dbReference>
<protein>
    <submittedName>
        <fullName evidence="11">Uncharacterized protein</fullName>
    </submittedName>
</protein>
<feature type="transmembrane region" description="Helical" evidence="10">
    <location>
        <begin position="282"/>
        <end position="312"/>
    </location>
</feature>
<evidence type="ECO:0000256" key="2">
    <source>
        <dbReference type="ARBA" id="ARBA00008974"/>
    </source>
</evidence>
<sequence>MENEKGIVASSSPVPSTSAKSPSKEAEDRSPGLMQRWNTRIESLAGFEARGMARVPDDERQAPSAMAMLQMLLLWFSANLTINNLAVGLLGPLVFSLGFRDSAMCAVVGIFLGAMSTAYMSTWGALSGNRTMVVLRYFFGYYPSKLTTLLNIILMVGYGTIDCIIGGQVLSAVSGGSMTIAVGVIVVAVMECLIASVGLKFFHIYERFAWLPQLIVLFVLIGSAGPNFNASLESSVTGAALASSRLSFLSLQLYVPNSWGAAASDFYVYYPASTPRRKIFMLTLGGLCLSFWFVNLIGIGLGCGVVALPAWSDAYAISSGALITAGYAPLGGFGKFCAVIIALGGIANCVPGTYSAAIGCQIMGRWGQILPRWVWVVVLCIIQLICGVAGRNQLFVIFTNFLALMGYWLMTMICIVVEEHLIFQGELDWTPWDDKRKMPVGLAALTAFLLGWMGAILGMYQVWYVGPLALACGGADVGMWFGCLFALIAFPPLRWVEKRVVGR</sequence>
<evidence type="ECO:0000256" key="4">
    <source>
        <dbReference type="ARBA" id="ARBA00022553"/>
    </source>
</evidence>
<keyword evidence="3 8" id="KW-0813">Transport</keyword>
<evidence type="ECO:0000256" key="6">
    <source>
        <dbReference type="ARBA" id="ARBA00022989"/>
    </source>
</evidence>
<evidence type="ECO:0000313" key="11">
    <source>
        <dbReference type="EMBL" id="OQO00304.1"/>
    </source>
</evidence>
<keyword evidence="12" id="KW-1185">Reference proteome</keyword>
<accession>A0A1V8SMJ9</accession>
<dbReference type="Pfam" id="PF02133">
    <property type="entry name" value="Transp_cyt_pur"/>
    <property type="match status" value="1"/>
</dbReference>
<evidence type="ECO:0000256" key="3">
    <source>
        <dbReference type="ARBA" id="ARBA00022448"/>
    </source>
</evidence>
<dbReference type="Gene3D" id="1.10.4160.10">
    <property type="entry name" value="Hydantoin permease"/>
    <property type="match status" value="1"/>
</dbReference>
<evidence type="ECO:0000256" key="7">
    <source>
        <dbReference type="ARBA" id="ARBA00023136"/>
    </source>
</evidence>
<organism evidence="11 12">
    <name type="scientific">Cryoendolithus antarcticus</name>
    <dbReference type="NCBI Taxonomy" id="1507870"/>
    <lineage>
        <taxon>Eukaryota</taxon>
        <taxon>Fungi</taxon>
        <taxon>Dikarya</taxon>
        <taxon>Ascomycota</taxon>
        <taxon>Pezizomycotina</taxon>
        <taxon>Dothideomycetes</taxon>
        <taxon>Dothideomycetidae</taxon>
        <taxon>Cladosporiales</taxon>
        <taxon>Cladosporiaceae</taxon>
        <taxon>Cryoendolithus</taxon>
    </lineage>
</organism>
<dbReference type="GO" id="GO:0022857">
    <property type="term" value="F:transmembrane transporter activity"/>
    <property type="evidence" value="ECO:0007669"/>
    <property type="project" value="InterPro"/>
</dbReference>
<dbReference type="OrthoDB" id="5428495at2759"/>
<dbReference type="AlphaFoldDB" id="A0A1V8SMJ9"/>
<dbReference type="GO" id="GO:0015851">
    <property type="term" value="P:nucleobase transport"/>
    <property type="evidence" value="ECO:0007669"/>
    <property type="project" value="UniProtKB-ARBA"/>
</dbReference>
<gene>
    <name evidence="11" type="ORF">B0A48_14091</name>
</gene>
<evidence type="ECO:0000256" key="10">
    <source>
        <dbReference type="SAM" id="Phobius"/>
    </source>
</evidence>
<evidence type="ECO:0000256" key="9">
    <source>
        <dbReference type="SAM" id="MobiDB-lite"/>
    </source>
</evidence>
<comment type="caution">
    <text evidence="11">The sequence shown here is derived from an EMBL/GenBank/DDBJ whole genome shotgun (WGS) entry which is preliminary data.</text>
</comment>
<dbReference type="GO" id="GO:0005886">
    <property type="term" value="C:plasma membrane"/>
    <property type="evidence" value="ECO:0007669"/>
    <property type="project" value="TreeGrafter"/>
</dbReference>
<feature type="transmembrane region" description="Helical" evidence="10">
    <location>
        <begin position="208"/>
        <end position="228"/>
    </location>
</feature>
<proteinExistence type="inferred from homology"/>
<keyword evidence="4" id="KW-0597">Phosphoprotein</keyword>